<accession>A0ABQ2WHU7</accession>
<keyword evidence="1" id="KW-0472">Membrane</keyword>
<comment type="caution">
    <text evidence="2">The sequence shown here is derived from an EMBL/GenBank/DDBJ whole genome shotgun (WGS) entry which is preliminary data.</text>
</comment>
<keyword evidence="1" id="KW-0812">Transmembrane</keyword>
<evidence type="ECO:0000313" key="2">
    <source>
        <dbReference type="EMBL" id="GGW57209.1"/>
    </source>
</evidence>
<reference evidence="3" key="1">
    <citation type="journal article" date="2019" name="Int. J. Syst. Evol. Microbiol.">
        <title>The Global Catalogue of Microorganisms (GCM) 10K type strain sequencing project: providing services to taxonomists for standard genome sequencing and annotation.</title>
        <authorList>
            <consortium name="The Broad Institute Genomics Platform"/>
            <consortium name="The Broad Institute Genome Sequencing Center for Infectious Disease"/>
            <person name="Wu L."/>
            <person name="Ma J."/>
        </authorList>
    </citation>
    <scope>NUCLEOTIDE SEQUENCE [LARGE SCALE GENOMIC DNA]</scope>
    <source>
        <strain evidence="3">KCTC 23723</strain>
    </source>
</reference>
<dbReference type="NCBIfam" id="TIGR03165">
    <property type="entry name" value="F1F0_chp_2"/>
    <property type="match status" value="1"/>
</dbReference>
<organism evidence="2 3">
    <name type="scientific">Alishewanella tabrizica</name>
    <dbReference type="NCBI Taxonomy" id="671278"/>
    <lineage>
        <taxon>Bacteria</taxon>
        <taxon>Pseudomonadati</taxon>
        <taxon>Pseudomonadota</taxon>
        <taxon>Gammaproteobacteria</taxon>
        <taxon>Alteromonadales</taxon>
        <taxon>Alteromonadaceae</taxon>
        <taxon>Alishewanella</taxon>
    </lineage>
</organism>
<proteinExistence type="predicted"/>
<feature type="transmembrane region" description="Helical" evidence="1">
    <location>
        <begin position="62"/>
        <end position="81"/>
    </location>
</feature>
<evidence type="ECO:0000256" key="1">
    <source>
        <dbReference type="SAM" id="Phobius"/>
    </source>
</evidence>
<feature type="transmembrane region" description="Helical" evidence="1">
    <location>
        <begin position="6"/>
        <end position="24"/>
    </location>
</feature>
<dbReference type="Pfam" id="PF12966">
    <property type="entry name" value="AtpR"/>
    <property type="match status" value="1"/>
</dbReference>
<feature type="transmembrane region" description="Helical" evidence="1">
    <location>
        <begin position="36"/>
        <end position="56"/>
    </location>
</feature>
<sequence length="105" mass="11340">MLAMALLGGGILGGLFFGGLWWTVQKGLQSAHTGAWFLTSSVLRISLAVVGIYFITFGGWPRLLACLTGFISARFLIIWLAQQHSRQINNSTIDPGSRDGDNNAT</sequence>
<dbReference type="EMBL" id="BMYR01000004">
    <property type="protein sequence ID" value="GGW57209.1"/>
    <property type="molecule type" value="Genomic_DNA"/>
</dbReference>
<evidence type="ECO:0000313" key="3">
    <source>
        <dbReference type="Proteomes" id="UP000634667"/>
    </source>
</evidence>
<keyword evidence="3" id="KW-1185">Reference proteome</keyword>
<dbReference type="Proteomes" id="UP000634667">
    <property type="component" value="Unassembled WGS sequence"/>
</dbReference>
<protein>
    <submittedName>
        <fullName evidence="2">F1F0 ATPase</fullName>
    </submittedName>
</protein>
<dbReference type="InterPro" id="IPR017581">
    <property type="entry name" value="AtpR-like"/>
</dbReference>
<name>A0ABQ2WHU7_9ALTE</name>
<keyword evidence="1" id="KW-1133">Transmembrane helix</keyword>
<gene>
    <name evidence="2" type="ORF">GCM10008111_11600</name>
</gene>